<evidence type="ECO:0000256" key="2">
    <source>
        <dbReference type="ARBA" id="ARBA00011245"/>
    </source>
</evidence>
<feature type="domain" description="DUF1907" evidence="8">
    <location>
        <begin position="31"/>
        <end position="309"/>
    </location>
</feature>
<evidence type="ECO:0000256" key="7">
    <source>
        <dbReference type="SAM" id="Phobius"/>
    </source>
</evidence>
<keyword evidence="4" id="KW-0378">Hydrolase</keyword>
<comment type="caution">
    <text evidence="9">The sequence shown here is derived from an EMBL/GenBank/DDBJ whole genome shotgun (WGS) entry which is preliminary data.</text>
</comment>
<dbReference type="SMART" id="SM01168">
    <property type="entry name" value="DUF1907"/>
    <property type="match status" value="1"/>
</dbReference>
<accession>A0A3M6V146</accession>
<dbReference type="CDD" id="cd17298">
    <property type="entry name" value="DUF1907"/>
    <property type="match status" value="1"/>
</dbReference>
<dbReference type="Proteomes" id="UP000275408">
    <property type="component" value="Unassembled WGS sequence"/>
</dbReference>
<proteinExistence type="predicted"/>
<protein>
    <recommendedName>
        <fullName evidence="8">DUF1907 domain-containing protein</fullName>
    </recommendedName>
</protein>
<evidence type="ECO:0000313" key="9">
    <source>
        <dbReference type="EMBL" id="RMX59617.1"/>
    </source>
</evidence>
<evidence type="ECO:0000313" key="10">
    <source>
        <dbReference type="Proteomes" id="UP000275408"/>
    </source>
</evidence>
<gene>
    <name evidence="9" type="ORF">pdam_00010489</name>
</gene>
<dbReference type="GO" id="GO:0016788">
    <property type="term" value="F:hydrolase activity, acting on ester bonds"/>
    <property type="evidence" value="ECO:0007669"/>
    <property type="project" value="TreeGrafter"/>
</dbReference>
<evidence type="ECO:0000256" key="1">
    <source>
        <dbReference type="ARBA" id="ARBA00004123"/>
    </source>
</evidence>
<sequence length="321" mass="35565">MHHFHHKKLFIISQFYTFHLPLLTIHPFLLVLKDGLSKNFSNVEVEVVDCPDLREKPWTLAAPGICGRARIADVGGVPYLIPLPDLSKLYDFDDVAKSSDLPGGFVIGAGAGSSKFVGVNCEMMANLVTNSEQKGIIATKIAKVNEENGSFVLEDYKCGEFNLLGNFLVSDGKPGKVLKVCASKRTGDENFVTCMRNTLAGRYGDQPVGMGGVFLIEKGKAKIHVMPRFSQTPLKTDADVNNWLKFYEMSAPLVCVGVLESHDPGLDLRIEHFHCFSDHGEGGHYHYDVTPDDVQYTGFFNVAEKIYRIDRPLTTHNVGRD</sequence>
<evidence type="ECO:0000256" key="4">
    <source>
        <dbReference type="ARBA" id="ARBA00022801"/>
    </source>
</evidence>
<organism evidence="9 10">
    <name type="scientific">Pocillopora damicornis</name>
    <name type="common">Cauliflower coral</name>
    <name type="synonym">Millepora damicornis</name>
    <dbReference type="NCBI Taxonomy" id="46731"/>
    <lineage>
        <taxon>Eukaryota</taxon>
        <taxon>Metazoa</taxon>
        <taxon>Cnidaria</taxon>
        <taxon>Anthozoa</taxon>
        <taxon>Hexacorallia</taxon>
        <taxon>Scleractinia</taxon>
        <taxon>Astrocoeniina</taxon>
        <taxon>Pocilloporidae</taxon>
        <taxon>Pocillopora</taxon>
    </lineage>
</organism>
<keyword evidence="3" id="KW-0479">Metal-binding</keyword>
<keyword evidence="6" id="KW-0539">Nucleus</keyword>
<evidence type="ECO:0000256" key="5">
    <source>
        <dbReference type="ARBA" id="ARBA00022833"/>
    </source>
</evidence>
<dbReference type="EMBL" id="RCHS01000299">
    <property type="protein sequence ID" value="RMX59617.1"/>
    <property type="molecule type" value="Genomic_DNA"/>
</dbReference>
<dbReference type="GO" id="GO:0005634">
    <property type="term" value="C:nucleus"/>
    <property type="evidence" value="ECO:0007669"/>
    <property type="project" value="UniProtKB-SubCell"/>
</dbReference>
<dbReference type="Pfam" id="PF08925">
    <property type="entry name" value="DUF1907"/>
    <property type="match status" value="1"/>
</dbReference>
<evidence type="ECO:0000256" key="6">
    <source>
        <dbReference type="ARBA" id="ARBA00023242"/>
    </source>
</evidence>
<evidence type="ECO:0000259" key="8">
    <source>
        <dbReference type="SMART" id="SM01168"/>
    </source>
</evidence>
<keyword evidence="7" id="KW-0472">Membrane</keyword>
<dbReference type="OrthoDB" id="5119241at2759"/>
<reference evidence="9 10" key="1">
    <citation type="journal article" date="2018" name="Sci. Rep.">
        <title>Comparative analysis of the Pocillopora damicornis genome highlights role of immune system in coral evolution.</title>
        <authorList>
            <person name="Cunning R."/>
            <person name="Bay R.A."/>
            <person name="Gillette P."/>
            <person name="Baker A.C."/>
            <person name="Traylor-Knowles N."/>
        </authorList>
    </citation>
    <scope>NUCLEOTIDE SEQUENCE [LARGE SCALE GENOMIC DNA]</scope>
    <source>
        <strain evidence="9">RSMAS</strain>
        <tissue evidence="9">Whole animal</tissue>
    </source>
</reference>
<keyword evidence="5" id="KW-0862">Zinc</keyword>
<dbReference type="AlphaFoldDB" id="A0A3M6V146"/>
<dbReference type="STRING" id="46731.A0A3M6V146"/>
<keyword evidence="7" id="KW-1133">Transmembrane helix</keyword>
<dbReference type="SUPFAM" id="SSF117856">
    <property type="entry name" value="AF0104/ALDC/Ptd012-like"/>
    <property type="match status" value="1"/>
</dbReference>
<dbReference type="GO" id="GO:0008270">
    <property type="term" value="F:zinc ion binding"/>
    <property type="evidence" value="ECO:0007669"/>
    <property type="project" value="TreeGrafter"/>
</dbReference>
<dbReference type="InterPro" id="IPR015021">
    <property type="entry name" value="C11orf54_DUF1907"/>
</dbReference>
<comment type="subunit">
    <text evidence="2">Monomer.</text>
</comment>
<dbReference type="PANTHER" id="PTHR13204">
    <property type="entry name" value="PTD012 PROTEIN"/>
    <property type="match status" value="1"/>
</dbReference>
<comment type="subcellular location">
    <subcellularLocation>
        <location evidence="1">Nucleus</location>
    </subcellularLocation>
</comment>
<dbReference type="PANTHER" id="PTHR13204:SF1">
    <property type="entry name" value="ESTER HYDROLASE C11ORF54"/>
    <property type="match status" value="1"/>
</dbReference>
<keyword evidence="7" id="KW-0812">Transmembrane</keyword>
<feature type="transmembrane region" description="Helical" evidence="7">
    <location>
        <begin position="9"/>
        <end position="32"/>
    </location>
</feature>
<keyword evidence="10" id="KW-1185">Reference proteome</keyword>
<evidence type="ECO:0000256" key="3">
    <source>
        <dbReference type="ARBA" id="ARBA00022723"/>
    </source>
</evidence>
<name>A0A3M6V146_POCDA</name>